<dbReference type="Gene3D" id="3.40.50.1820">
    <property type="entry name" value="alpha/beta hydrolase"/>
    <property type="match status" value="1"/>
</dbReference>
<evidence type="ECO:0000259" key="9">
    <source>
        <dbReference type="Pfam" id="PF00561"/>
    </source>
</evidence>
<dbReference type="Pfam" id="PF00561">
    <property type="entry name" value="Abhydrolase_1"/>
    <property type="match status" value="1"/>
</dbReference>
<dbReference type="GO" id="GO:0016787">
    <property type="term" value="F:hydrolase activity"/>
    <property type="evidence" value="ECO:0007669"/>
    <property type="project" value="UniProtKB-KW"/>
</dbReference>
<dbReference type="InterPro" id="IPR000073">
    <property type="entry name" value="AB_hydrolase_1"/>
</dbReference>
<dbReference type="GO" id="GO:0016020">
    <property type="term" value="C:membrane"/>
    <property type="evidence" value="ECO:0007669"/>
    <property type="project" value="UniProtKB-SubCell"/>
</dbReference>
<dbReference type="Proteomes" id="UP000799421">
    <property type="component" value="Unassembled WGS sequence"/>
</dbReference>
<evidence type="ECO:0000256" key="6">
    <source>
        <dbReference type="ARBA" id="ARBA00023098"/>
    </source>
</evidence>
<accession>A0A6A7BYH4</accession>
<reference evidence="10" key="1">
    <citation type="journal article" date="2020" name="Stud. Mycol.">
        <title>101 Dothideomycetes genomes: a test case for predicting lifestyles and emergence of pathogens.</title>
        <authorList>
            <person name="Haridas S."/>
            <person name="Albert R."/>
            <person name="Binder M."/>
            <person name="Bloem J."/>
            <person name="Labutti K."/>
            <person name="Salamov A."/>
            <person name="Andreopoulos B."/>
            <person name="Baker S."/>
            <person name="Barry K."/>
            <person name="Bills G."/>
            <person name="Bluhm B."/>
            <person name="Cannon C."/>
            <person name="Castanera R."/>
            <person name="Culley D."/>
            <person name="Daum C."/>
            <person name="Ezra D."/>
            <person name="Gonzalez J."/>
            <person name="Henrissat B."/>
            <person name="Kuo A."/>
            <person name="Liang C."/>
            <person name="Lipzen A."/>
            <person name="Lutzoni F."/>
            <person name="Magnuson J."/>
            <person name="Mondo S."/>
            <person name="Nolan M."/>
            <person name="Ohm R."/>
            <person name="Pangilinan J."/>
            <person name="Park H.-J."/>
            <person name="Ramirez L."/>
            <person name="Alfaro M."/>
            <person name="Sun H."/>
            <person name="Tritt A."/>
            <person name="Yoshinaga Y."/>
            <person name="Zwiers L.-H."/>
            <person name="Turgeon B."/>
            <person name="Goodwin S."/>
            <person name="Spatafora J."/>
            <person name="Crous P."/>
            <person name="Grigoriev I."/>
        </authorList>
    </citation>
    <scope>NUCLEOTIDE SEQUENCE</scope>
    <source>
        <strain evidence="10">CBS 480.64</strain>
    </source>
</reference>
<keyword evidence="6" id="KW-0443">Lipid metabolism</keyword>
<sequence>MACCLRLRLRLGLWLSIFFILLELVVRSIILVLPEPVINLFYRLSRRAFHALSPRCSASPSSNPMASAQDFIDLCAIFDCPAEEHIVQTKDGYLLGLHRLGSNRTSDRPVVYLHHGLLMNSEVWMCATTRERCLPIQLHEAGYDVWLGNNRGNKYSKKSLYSVPTEAKFWDFSIDQFAFHDIPDSIDYILSTTGAASLSYIGFSQGSAQAFAALSIHPELNKKVNVFVALAPAMAPPGLSSGVVASLCQSNPEVLYLAFRRKSILGSAPMWSALLDPGIFAYFIDKSLLHLFDWHMHNISQEQKLAAYPHLYSFTSTKCVVHWFQIIRNGTFQMFDDEFTATPWPWLHTAKYYKVPKFPTKNISTPIVLVYGGRDSLVNIDIMKRELPSHTLVRRVDDYEHLDFLWADSLHLKVFPFVREALHRFARLHRERLAIESCDARVDFDHIDSYHVGPQEAVS</sequence>
<dbReference type="AlphaFoldDB" id="A0A6A7BYH4"/>
<dbReference type="InterPro" id="IPR029058">
    <property type="entry name" value="AB_hydrolase_fold"/>
</dbReference>
<keyword evidence="7 8" id="KW-0472">Membrane</keyword>
<proteinExistence type="predicted"/>
<evidence type="ECO:0000256" key="8">
    <source>
        <dbReference type="SAM" id="Phobius"/>
    </source>
</evidence>
<evidence type="ECO:0000256" key="2">
    <source>
        <dbReference type="ARBA" id="ARBA00022692"/>
    </source>
</evidence>
<gene>
    <name evidence="10" type="ORF">K470DRAFT_258008</name>
</gene>
<dbReference type="FunFam" id="3.40.50.1820:FF:000095">
    <property type="entry name" value="Triglyceride lipase-cholesterol esterase"/>
    <property type="match status" value="1"/>
</dbReference>
<keyword evidence="2 8" id="KW-0812">Transmembrane</keyword>
<keyword evidence="11" id="KW-1185">Reference proteome</keyword>
<keyword evidence="3 10" id="KW-0378">Hydrolase</keyword>
<feature type="transmembrane region" description="Helical" evidence="8">
    <location>
        <begin position="12"/>
        <end position="33"/>
    </location>
</feature>
<evidence type="ECO:0000256" key="3">
    <source>
        <dbReference type="ARBA" id="ARBA00022801"/>
    </source>
</evidence>
<evidence type="ECO:0000256" key="7">
    <source>
        <dbReference type="ARBA" id="ARBA00023136"/>
    </source>
</evidence>
<organism evidence="10 11">
    <name type="scientific">Piedraia hortae CBS 480.64</name>
    <dbReference type="NCBI Taxonomy" id="1314780"/>
    <lineage>
        <taxon>Eukaryota</taxon>
        <taxon>Fungi</taxon>
        <taxon>Dikarya</taxon>
        <taxon>Ascomycota</taxon>
        <taxon>Pezizomycotina</taxon>
        <taxon>Dothideomycetes</taxon>
        <taxon>Dothideomycetidae</taxon>
        <taxon>Capnodiales</taxon>
        <taxon>Piedraiaceae</taxon>
        <taxon>Piedraia</taxon>
    </lineage>
</organism>
<dbReference type="PANTHER" id="PTHR11005">
    <property type="entry name" value="LYSOSOMAL ACID LIPASE-RELATED"/>
    <property type="match status" value="1"/>
</dbReference>
<dbReference type="OrthoDB" id="9974421at2759"/>
<evidence type="ECO:0000256" key="1">
    <source>
        <dbReference type="ARBA" id="ARBA00004167"/>
    </source>
</evidence>
<keyword evidence="5 8" id="KW-1133">Transmembrane helix</keyword>
<dbReference type="GO" id="GO:0016042">
    <property type="term" value="P:lipid catabolic process"/>
    <property type="evidence" value="ECO:0007669"/>
    <property type="project" value="UniProtKB-KW"/>
</dbReference>
<comment type="subcellular location">
    <subcellularLocation>
        <location evidence="1">Membrane</location>
        <topology evidence="1">Single-pass membrane protein</topology>
    </subcellularLocation>
</comment>
<evidence type="ECO:0000313" key="11">
    <source>
        <dbReference type="Proteomes" id="UP000799421"/>
    </source>
</evidence>
<dbReference type="EMBL" id="MU005982">
    <property type="protein sequence ID" value="KAF2860416.1"/>
    <property type="molecule type" value="Genomic_DNA"/>
</dbReference>
<evidence type="ECO:0000256" key="4">
    <source>
        <dbReference type="ARBA" id="ARBA00022963"/>
    </source>
</evidence>
<feature type="domain" description="AB hydrolase-1" evidence="9">
    <location>
        <begin position="109"/>
        <end position="234"/>
    </location>
</feature>
<name>A0A6A7BYH4_9PEZI</name>
<dbReference type="SUPFAM" id="SSF53474">
    <property type="entry name" value="alpha/beta-Hydrolases"/>
    <property type="match status" value="1"/>
</dbReference>
<keyword evidence="4" id="KW-0442">Lipid degradation</keyword>
<evidence type="ECO:0000256" key="5">
    <source>
        <dbReference type="ARBA" id="ARBA00022989"/>
    </source>
</evidence>
<evidence type="ECO:0000313" key="10">
    <source>
        <dbReference type="EMBL" id="KAF2860416.1"/>
    </source>
</evidence>
<protein>
    <submittedName>
        <fullName evidence="10">Alpha/beta-hydrolase</fullName>
    </submittedName>
</protein>